<dbReference type="InterPro" id="IPR013033">
    <property type="entry name" value="MinC"/>
</dbReference>
<dbReference type="PANTHER" id="PTHR34108:SF1">
    <property type="entry name" value="SEPTUM SITE-DETERMINING PROTEIN MINC"/>
    <property type="match status" value="1"/>
</dbReference>
<dbReference type="RefSeq" id="WP_021800620.1">
    <property type="nucleotide sequence ID" value="NZ_FQXU01000005.1"/>
</dbReference>
<dbReference type="NCBIfam" id="NF001775">
    <property type="entry name" value="PRK00513.1-6"/>
    <property type="match status" value="1"/>
</dbReference>
<evidence type="ECO:0000256" key="2">
    <source>
        <dbReference type="ARBA" id="ARBA00022618"/>
    </source>
</evidence>
<keyword evidence="3 6" id="KW-0717">Septation</keyword>
<feature type="domain" description="Septum formation inhibitor MinC C-terminal" evidence="7">
    <location>
        <begin position="103"/>
        <end position="201"/>
    </location>
</feature>
<dbReference type="SUPFAM" id="SSF63848">
    <property type="entry name" value="Cell-division inhibitor MinC, C-terminal domain"/>
    <property type="match status" value="1"/>
</dbReference>
<gene>
    <name evidence="6" type="primary">minC</name>
    <name evidence="9" type="ORF">SAMN02745941_01434</name>
</gene>
<evidence type="ECO:0000259" key="8">
    <source>
        <dbReference type="Pfam" id="PF22642"/>
    </source>
</evidence>
<evidence type="ECO:0000256" key="3">
    <source>
        <dbReference type="ARBA" id="ARBA00023210"/>
    </source>
</evidence>
<feature type="domain" description="Septum site-determining protein MinC N-terminal" evidence="8">
    <location>
        <begin position="6"/>
        <end position="73"/>
    </location>
</feature>
<dbReference type="Proteomes" id="UP000184241">
    <property type="component" value="Unassembled WGS sequence"/>
</dbReference>
<dbReference type="GO" id="GO:0000902">
    <property type="term" value="P:cell morphogenesis"/>
    <property type="evidence" value="ECO:0007669"/>
    <property type="project" value="InterPro"/>
</dbReference>
<evidence type="ECO:0000313" key="9">
    <source>
        <dbReference type="EMBL" id="SHH99364.1"/>
    </source>
</evidence>
<dbReference type="NCBIfam" id="TIGR01222">
    <property type="entry name" value="minC"/>
    <property type="match status" value="1"/>
</dbReference>
<sequence>MLDDRIVIKGNREGLVAIIKFTAFKDFQDMLEVFLERLNKGKKFYKGATITIKTELKYIDEREVRLLKHSLFDEVGIKECIFKDIDEKDIKIFSGIYEGRTKFIRKTIRGGQRVDYNGNIVIVGDINSGSEVYAWGNIIVLGRIRGQVHAGINGNTKAIIAAFSLEPELLQIGDIITISPEGDDKPRYPEVAKIKDGVIMVEPYLPNKFAYK</sequence>
<evidence type="ECO:0000256" key="1">
    <source>
        <dbReference type="ARBA" id="ARBA00006291"/>
    </source>
</evidence>
<keyword evidence="4 6" id="KW-0131">Cell cycle</keyword>
<evidence type="ECO:0000256" key="4">
    <source>
        <dbReference type="ARBA" id="ARBA00023306"/>
    </source>
</evidence>
<organism evidence="9 10">
    <name type="scientific">Clostridium intestinale DSM 6191</name>
    <dbReference type="NCBI Taxonomy" id="1121320"/>
    <lineage>
        <taxon>Bacteria</taxon>
        <taxon>Bacillati</taxon>
        <taxon>Bacillota</taxon>
        <taxon>Clostridia</taxon>
        <taxon>Eubacteriales</taxon>
        <taxon>Clostridiaceae</taxon>
        <taxon>Clostridium</taxon>
    </lineage>
</organism>
<comment type="similarity">
    <text evidence="1 6">Belongs to the MinC family.</text>
</comment>
<dbReference type="EMBL" id="FQXU01000005">
    <property type="protein sequence ID" value="SHH99364.1"/>
    <property type="molecule type" value="Genomic_DNA"/>
</dbReference>
<dbReference type="Pfam" id="PF22642">
    <property type="entry name" value="MinC_N_1"/>
    <property type="match status" value="1"/>
</dbReference>
<comment type="subunit">
    <text evidence="5 6">Interacts with MinD and FtsZ.</text>
</comment>
<dbReference type="PANTHER" id="PTHR34108">
    <property type="entry name" value="SEPTUM SITE-DETERMINING PROTEIN MINC"/>
    <property type="match status" value="1"/>
</dbReference>
<dbReference type="GO" id="GO:1901891">
    <property type="term" value="P:regulation of cell septum assembly"/>
    <property type="evidence" value="ECO:0007669"/>
    <property type="project" value="InterPro"/>
</dbReference>
<proteinExistence type="inferred from homology"/>
<dbReference type="InterPro" id="IPR005526">
    <property type="entry name" value="Septum_form_inhib_MinC_C"/>
</dbReference>
<dbReference type="GO" id="GO:0000917">
    <property type="term" value="P:division septum assembly"/>
    <property type="evidence" value="ECO:0007669"/>
    <property type="project" value="UniProtKB-KW"/>
</dbReference>
<comment type="function">
    <text evidence="6">Cell division inhibitor that blocks the formation of polar Z ring septums. Rapidly oscillates between the poles of the cell to destabilize FtsZ filaments that have formed before they mature into polar Z rings. Prevents FtsZ polymerization.</text>
</comment>
<dbReference type="HAMAP" id="MF_00267">
    <property type="entry name" value="MinC"/>
    <property type="match status" value="1"/>
</dbReference>
<keyword evidence="2 6" id="KW-0132">Cell division</keyword>
<dbReference type="InterPro" id="IPR036145">
    <property type="entry name" value="MinC_C_sf"/>
</dbReference>
<reference evidence="9 10" key="1">
    <citation type="submission" date="2016-11" db="EMBL/GenBank/DDBJ databases">
        <authorList>
            <person name="Jaros S."/>
            <person name="Januszkiewicz K."/>
            <person name="Wedrychowicz H."/>
        </authorList>
    </citation>
    <scope>NUCLEOTIDE SEQUENCE [LARGE SCALE GENOMIC DNA]</scope>
    <source>
        <strain evidence="9 10">DSM 6191</strain>
    </source>
</reference>
<protein>
    <recommendedName>
        <fullName evidence="6">Probable septum site-determining protein MinC</fullName>
    </recommendedName>
</protein>
<evidence type="ECO:0000259" key="7">
    <source>
        <dbReference type="Pfam" id="PF03775"/>
    </source>
</evidence>
<dbReference type="AlphaFoldDB" id="A0A1M5XIL6"/>
<dbReference type="InterPro" id="IPR055219">
    <property type="entry name" value="MinC_N_1"/>
</dbReference>
<dbReference type="Pfam" id="PF03775">
    <property type="entry name" value="MinC_C"/>
    <property type="match status" value="1"/>
</dbReference>
<evidence type="ECO:0000256" key="5">
    <source>
        <dbReference type="ARBA" id="ARBA00046874"/>
    </source>
</evidence>
<evidence type="ECO:0000313" key="10">
    <source>
        <dbReference type="Proteomes" id="UP000184241"/>
    </source>
</evidence>
<dbReference type="Gene3D" id="2.160.20.70">
    <property type="match status" value="1"/>
</dbReference>
<dbReference type="InterPro" id="IPR016098">
    <property type="entry name" value="CAP/MinC_C"/>
</dbReference>
<evidence type="ECO:0000256" key="6">
    <source>
        <dbReference type="HAMAP-Rule" id="MF_00267"/>
    </source>
</evidence>
<accession>A0A1M5XIL6</accession>
<name>A0A1M5XIL6_9CLOT</name>